<dbReference type="PANTHER" id="PTHR36784:SF1">
    <property type="entry name" value="HISTONE-LYSINE N-METHYLTRANSFERASE"/>
    <property type="match status" value="1"/>
</dbReference>
<dbReference type="OrthoDB" id="4074030at2759"/>
<dbReference type="Proteomes" id="UP000189911">
    <property type="component" value="Chromosome H"/>
</dbReference>
<name>A0A1G4KL39_9SACH</name>
<sequence length="191" mass="21903">MSRLRKFNRGVLDRINGGDDSDNEIPMHPMDVEEQEEYISNLELRNVCSNSKIVQLLSIAYMVCCGVFLSLVVKVKRLGGDASTHKRLLLFSINSVICSLITLRYEIMKDFSISRSLGVRITTQRINALNCMLLLLITWEVSEKVDKFGLRVLFHVPLVLFSLSVISKKWMSELEDEINSLRGLKYKFKNV</sequence>
<accession>A0A1G4KL39</accession>
<dbReference type="AlphaFoldDB" id="A0A1G4KL39"/>
<keyword evidence="1" id="KW-0812">Transmembrane</keyword>
<feature type="transmembrane region" description="Helical" evidence="1">
    <location>
        <begin position="88"/>
        <end position="105"/>
    </location>
</feature>
<protein>
    <submittedName>
        <fullName evidence="2">LANO_0H02366g1_1</fullName>
    </submittedName>
</protein>
<reference evidence="3" key="1">
    <citation type="submission" date="2016-03" db="EMBL/GenBank/DDBJ databases">
        <authorList>
            <person name="Devillers Hugo."/>
        </authorList>
    </citation>
    <scope>NUCLEOTIDE SEQUENCE [LARGE SCALE GENOMIC DNA]</scope>
</reference>
<keyword evidence="3" id="KW-1185">Reference proteome</keyword>
<keyword evidence="1" id="KW-1133">Transmembrane helix</keyword>
<evidence type="ECO:0000313" key="2">
    <source>
        <dbReference type="EMBL" id="SCV05205.1"/>
    </source>
</evidence>
<organism evidence="2 3">
    <name type="scientific">Lachancea nothofagi CBS 11611</name>
    <dbReference type="NCBI Taxonomy" id="1266666"/>
    <lineage>
        <taxon>Eukaryota</taxon>
        <taxon>Fungi</taxon>
        <taxon>Dikarya</taxon>
        <taxon>Ascomycota</taxon>
        <taxon>Saccharomycotina</taxon>
        <taxon>Saccharomycetes</taxon>
        <taxon>Saccharomycetales</taxon>
        <taxon>Saccharomycetaceae</taxon>
        <taxon>Lachancea</taxon>
    </lineage>
</organism>
<evidence type="ECO:0000256" key="1">
    <source>
        <dbReference type="SAM" id="Phobius"/>
    </source>
</evidence>
<feature type="transmembrane region" description="Helical" evidence="1">
    <location>
        <begin position="53"/>
        <end position="73"/>
    </location>
</feature>
<dbReference type="EMBL" id="LT598447">
    <property type="protein sequence ID" value="SCV05205.1"/>
    <property type="molecule type" value="Genomic_DNA"/>
</dbReference>
<gene>
    <name evidence="2" type="ORF">LANO_0H02366G</name>
</gene>
<proteinExistence type="predicted"/>
<dbReference type="PANTHER" id="PTHR36784">
    <property type="entry name" value="HISTONE-LYSINE N-METHYLTRANSFERASE"/>
    <property type="match status" value="1"/>
</dbReference>
<keyword evidence="1" id="KW-0472">Membrane</keyword>
<evidence type="ECO:0000313" key="3">
    <source>
        <dbReference type="Proteomes" id="UP000189911"/>
    </source>
</evidence>